<dbReference type="Gene3D" id="2.30.38.10">
    <property type="entry name" value="Luciferase, Domain 3"/>
    <property type="match status" value="1"/>
</dbReference>
<evidence type="ECO:0000256" key="2">
    <source>
        <dbReference type="ARBA" id="ARBA00022553"/>
    </source>
</evidence>
<evidence type="ECO:0000256" key="4">
    <source>
        <dbReference type="ARBA" id="ARBA00022603"/>
    </source>
</evidence>
<dbReference type="PANTHER" id="PTHR43775">
    <property type="entry name" value="FATTY ACID SYNTHASE"/>
    <property type="match status" value="1"/>
</dbReference>
<evidence type="ECO:0000256" key="5">
    <source>
        <dbReference type="ARBA" id="ARBA00022679"/>
    </source>
</evidence>
<dbReference type="SUPFAM" id="SSF47336">
    <property type="entry name" value="ACP-like"/>
    <property type="match status" value="2"/>
</dbReference>
<dbReference type="SUPFAM" id="SSF52151">
    <property type="entry name" value="FabD/lysophospholipase-like"/>
    <property type="match status" value="1"/>
</dbReference>
<evidence type="ECO:0000256" key="3">
    <source>
        <dbReference type="ARBA" id="ARBA00022598"/>
    </source>
</evidence>
<keyword evidence="6" id="KW-0560">Oxidoreductase</keyword>
<dbReference type="Pfam" id="PF00109">
    <property type="entry name" value="ketoacyl-synt"/>
    <property type="match status" value="1"/>
</dbReference>
<dbReference type="InterPro" id="IPR016036">
    <property type="entry name" value="Malonyl_transacylase_ACP-bd"/>
</dbReference>
<dbReference type="InterPro" id="IPR014043">
    <property type="entry name" value="Acyl_transferase_dom"/>
</dbReference>
<dbReference type="InterPro" id="IPR036291">
    <property type="entry name" value="NAD(P)-bd_dom_sf"/>
</dbReference>
<dbReference type="InterPro" id="IPR020845">
    <property type="entry name" value="AMP-binding_CS"/>
</dbReference>
<keyword evidence="3" id="KW-0436">Ligase</keyword>
<dbReference type="GO" id="GO:0031177">
    <property type="term" value="F:phosphopantetheine binding"/>
    <property type="evidence" value="ECO:0007669"/>
    <property type="project" value="InterPro"/>
</dbReference>
<dbReference type="Pfam" id="PF00550">
    <property type="entry name" value="PP-binding"/>
    <property type="match status" value="2"/>
</dbReference>
<dbReference type="SUPFAM" id="SSF53901">
    <property type="entry name" value="Thiolase-like"/>
    <property type="match status" value="1"/>
</dbReference>
<organism evidence="9 10">
    <name type="scientific">Emericellopsis cladophorae</name>
    <dbReference type="NCBI Taxonomy" id="2686198"/>
    <lineage>
        <taxon>Eukaryota</taxon>
        <taxon>Fungi</taxon>
        <taxon>Dikarya</taxon>
        <taxon>Ascomycota</taxon>
        <taxon>Pezizomycotina</taxon>
        <taxon>Sordariomycetes</taxon>
        <taxon>Hypocreomycetidae</taxon>
        <taxon>Hypocreales</taxon>
        <taxon>Bionectriaceae</taxon>
        <taxon>Emericellopsis</taxon>
    </lineage>
</organism>
<evidence type="ECO:0008006" key="11">
    <source>
        <dbReference type="Google" id="ProtNLM"/>
    </source>
</evidence>
<keyword evidence="1" id="KW-0596">Phosphopantetheine</keyword>
<proteinExistence type="predicted"/>
<dbReference type="InterPro" id="IPR016035">
    <property type="entry name" value="Acyl_Trfase/lysoPLipase"/>
</dbReference>
<dbReference type="InterPro" id="IPR025110">
    <property type="entry name" value="AMP-bd_C"/>
</dbReference>
<dbReference type="SMART" id="SM00822">
    <property type="entry name" value="PKS_KR"/>
    <property type="match status" value="1"/>
</dbReference>
<dbReference type="SUPFAM" id="SSF51735">
    <property type="entry name" value="NAD(P)-binding Rossmann-fold domains"/>
    <property type="match status" value="3"/>
</dbReference>
<keyword evidence="5" id="KW-0808">Transferase</keyword>
<dbReference type="GO" id="GO:0006633">
    <property type="term" value="P:fatty acid biosynthetic process"/>
    <property type="evidence" value="ECO:0007669"/>
    <property type="project" value="TreeGrafter"/>
</dbReference>
<dbReference type="EMBL" id="JAGIXG020000098">
    <property type="protein sequence ID" value="KAI6777832.1"/>
    <property type="molecule type" value="Genomic_DNA"/>
</dbReference>
<dbReference type="GO" id="GO:0008168">
    <property type="term" value="F:methyltransferase activity"/>
    <property type="evidence" value="ECO:0007669"/>
    <property type="project" value="UniProtKB-KW"/>
</dbReference>
<dbReference type="InterPro" id="IPR057326">
    <property type="entry name" value="KR_dom"/>
</dbReference>
<dbReference type="InterPro" id="IPR013120">
    <property type="entry name" value="FAR_NAD-bd"/>
</dbReference>
<dbReference type="OrthoDB" id="5334845at2759"/>
<dbReference type="InterPro" id="IPR020841">
    <property type="entry name" value="PKS_Beta-ketoAc_synthase_dom"/>
</dbReference>
<dbReference type="PROSITE" id="PS50075">
    <property type="entry name" value="CARRIER"/>
    <property type="match status" value="2"/>
</dbReference>
<reference evidence="9" key="2">
    <citation type="submission" date="2022-07" db="EMBL/GenBank/DDBJ databases">
        <authorList>
            <person name="Goncalves M.F.M."/>
            <person name="Hilario S."/>
            <person name="Van De Peer Y."/>
            <person name="Esteves A.C."/>
            <person name="Alves A."/>
        </authorList>
    </citation>
    <scope>NUCLEOTIDE SEQUENCE</scope>
    <source>
        <strain evidence="9">MUM 19.33</strain>
    </source>
</reference>
<comment type="caution">
    <text evidence="9">The sequence shown here is derived from an EMBL/GenBank/DDBJ whole genome shotgun (WGS) entry which is preliminary data.</text>
</comment>
<dbReference type="InterPro" id="IPR010080">
    <property type="entry name" value="Thioester_reductase-like_dom"/>
</dbReference>
<dbReference type="Pfam" id="PF07993">
    <property type="entry name" value="NAD_binding_4"/>
    <property type="match status" value="1"/>
</dbReference>
<dbReference type="InterPro" id="IPR000873">
    <property type="entry name" value="AMP-dep_synth/lig_dom"/>
</dbReference>
<dbReference type="CDD" id="cd08956">
    <property type="entry name" value="KR_3_FAS_SDR_x"/>
    <property type="match status" value="1"/>
</dbReference>
<dbReference type="InterPro" id="IPR014031">
    <property type="entry name" value="Ketoacyl_synth_C"/>
</dbReference>
<dbReference type="PROSITE" id="PS52004">
    <property type="entry name" value="KS3_2"/>
    <property type="match status" value="1"/>
</dbReference>
<dbReference type="FunFam" id="3.40.50.980:FF:000001">
    <property type="entry name" value="Non-ribosomal peptide synthetase"/>
    <property type="match status" value="1"/>
</dbReference>
<dbReference type="InterPro" id="IPR036736">
    <property type="entry name" value="ACP-like_sf"/>
</dbReference>
<dbReference type="Gene3D" id="3.40.366.10">
    <property type="entry name" value="Malonyl-Coenzyme A Acyl Carrier Protein, domain 2"/>
    <property type="match status" value="1"/>
</dbReference>
<feature type="domain" description="Ketosynthase family 3 (KS3)" evidence="8">
    <location>
        <begin position="544"/>
        <end position="944"/>
    </location>
</feature>
<keyword evidence="4" id="KW-0489">Methyltransferase</keyword>
<dbReference type="NCBIfam" id="TIGR01746">
    <property type="entry name" value="Thioester-redct"/>
    <property type="match status" value="1"/>
</dbReference>
<evidence type="ECO:0000313" key="10">
    <source>
        <dbReference type="Proteomes" id="UP001055219"/>
    </source>
</evidence>
<dbReference type="Gene3D" id="3.30.70.3290">
    <property type="match status" value="1"/>
</dbReference>
<dbReference type="Gene3D" id="3.40.47.10">
    <property type="match status" value="1"/>
</dbReference>
<evidence type="ECO:0000259" key="8">
    <source>
        <dbReference type="PROSITE" id="PS52004"/>
    </source>
</evidence>
<dbReference type="InterPro" id="IPR016039">
    <property type="entry name" value="Thiolase-like"/>
</dbReference>
<dbReference type="InterPro" id="IPR013968">
    <property type="entry name" value="PKS_KR"/>
</dbReference>
<dbReference type="Gene3D" id="3.30.300.30">
    <property type="match status" value="1"/>
</dbReference>
<dbReference type="InterPro" id="IPR001227">
    <property type="entry name" value="Ac_transferase_dom_sf"/>
</dbReference>
<dbReference type="InterPro" id="IPR006162">
    <property type="entry name" value="Ppantetheine_attach_site"/>
</dbReference>
<dbReference type="GO" id="GO:0016491">
    <property type="term" value="F:oxidoreductase activity"/>
    <property type="evidence" value="ECO:0007669"/>
    <property type="project" value="UniProtKB-KW"/>
</dbReference>
<dbReference type="Pfam" id="PF02801">
    <property type="entry name" value="Ketoacyl-synt_C"/>
    <property type="match status" value="1"/>
</dbReference>
<dbReference type="Pfam" id="PF00501">
    <property type="entry name" value="AMP-binding"/>
    <property type="match status" value="1"/>
</dbReference>
<dbReference type="SUPFAM" id="SSF55048">
    <property type="entry name" value="Probable ACP-binding domain of malonyl-CoA ACP transacylase"/>
    <property type="match status" value="1"/>
</dbReference>
<dbReference type="InterPro" id="IPR045851">
    <property type="entry name" value="AMP-bd_C_sf"/>
</dbReference>
<dbReference type="InterPro" id="IPR020806">
    <property type="entry name" value="PKS_PP-bd"/>
</dbReference>
<dbReference type="GO" id="GO:0044550">
    <property type="term" value="P:secondary metabolite biosynthetic process"/>
    <property type="evidence" value="ECO:0007669"/>
    <property type="project" value="UniProtKB-ARBA"/>
</dbReference>
<dbReference type="InterPro" id="IPR014030">
    <property type="entry name" value="Ketoacyl_synth_N"/>
</dbReference>
<dbReference type="Pfam" id="PF00698">
    <property type="entry name" value="Acyl_transf_1"/>
    <property type="match status" value="1"/>
</dbReference>
<dbReference type="CDD" id="cd00833">
    <property type="entry name" value="PKS"/>
    <property type="match status" value="1"/>
</dbReference>
<feature type="domain" description="Carrier" evidence="7">
    <location>
        <begin position="451"/>
        <end position="526"/>
    </location>
</feature>
<dbReference type="SUPFAM" id="SSF56801">
    <property type="entry name" value="Acetyl-CoA synthetase-like"/>
    <property type="match status" value="1"/>
</dbReference>
<dbReference type="PROSITE" id="PS00012">
    <property type="entry name" value="PHOSPHOPANTETHEINE"/>
    <property type="match status" value="1"/>
</dbReference>
<dbReference type="Gene3D" id="3.40.50.720">
    <property type="entry name" value="NAD(P)-binding Rossmann-like Domain"/>
    <property type="match status" value="2"/>
</dbReference>
<keyword evidence="10" id="KW-1185">Reference proteome</keyword>
<dbReference type="GeneID" id="75829203"/>
<name>A0A9Q0B9E9_9HYPO</name>
<dbReference type="Pfam" id="PF08659">
    <property type="entry name" value="KR"/>
    <property type="match status" value="1"/>
</dbReference>
<dbReference type="PANTHER" id="PTHR43775:SF37">
    <property type="entry name" value="SI:DKEY-61P9.11"/>
    <property type="match status" value="1"/>
</dbReference>
<dbReference type="Gene3D" id="3.40.50.980">
    <property type="match status" value="2"/>
</dbReference>
<keyword evidence="2" id="KW-0597">Phosphoprotein</keyword>
<dbReference type="RefSeq" id="XP_051358688.1">
    <property type="nucleotide sequence ID" value="XM_051510416.1"/>
</dbReference>
<accession>A0A9Q0B9E9</accession>
<dbReference type="InterPro" id="IPR050091">
    <property type="entry name" value="PKS_NRPS_Biosynth_Enz"/>
</dbReference>
<dbReference type="GO" id="GO:0032259">
    <property type="term" value="P:methylation"/>
    <property type="evidence" value="ECO:0007669"/>
    <property type="project" value="UniProtKB-KW"/>
</dbReference>
<evidence type="ECO:0000313" key="9">
    <source>
        <dbReference type="EMBL" id="KAI6777832.1"/>
    </source>
</evidence>
<evidence type="ECO:0000256" key="6">
    <source>
        <dbReference type="ARBA" id="ARBA00023002"/>
    </source>
</evidence>
<reference evidence="9" key="1">
    <citation type="journal article" date="2021" name="J Fungi (Basel)">
        <title>Genomic and Metabolomic Analyses of the Marine Fungus Emericellopsis cladophorae: Insights into Saltwater Adaptability Mechanisms and Its Biosynthetic Potential.</title>
        <authorList>
            <person name="Goncalves M.F.M."/>
            <person name="Hilario S."/>
            <person name="Van de Peer Y."/>
            <person name="Esteves A.C."/>
            <person name="Alves A."/>
        </authorList>
    </citation>
    <scope>NUCLEOTIDE SEQUENCE</scope>
    <source>
        <strain evidence="9">MUM 19.33</strain>
    </source>
</reference>
<dbReference type="Gene3D" id="1.10.1200.10">
    <property type="entry name" value="ACP-like"/>
    <property type="match status" value="2"/>
</dbReference>
<feature type="domain" description="Carrier" evidence="7">
    <location>
        <begin position="1640"/>
        <end position="1715"/>
    </location>
</feature>
<evidence type="ECO:0000256" key="1">
    <source>
        <dbReference type="ARBA" id="ARBA00022450"/>
    </source>
</evidence>
<dbReference type="GO" id="GO:0016874">
    <property type="term" value="F:ligase activity"/>
    <property type="evidence" value="ECO:0007669"/>
    <property type="project" value="UniProtKB-KW"/>
</dbReference>
<dbReference type="PROSITE" id="PS00455">
    <property type="entry name" value="AMP_BINDING"/>
    <property type="match status" value="1"/>
</dbReference>
<dbReference type="SMART" id="SM00823">
    <property type="entry name" value="PKS_PP"/>
    <property type="match status" value="2"/>
</dbReference>
<dbReference type="Pfam" id="PF13193">
    <property type="entry name" value="AMP-binding_C"/>
    <property type="match status" value="1"/>
</dbReference>
<dbReference type="SMART" id="SM00827">
    <property type="entry name" value="PKS_AT"/>
    <property type="match status" value="1"/>
</dbReference>
<evidence type="ECO:0000259" key="7">
    <source>
        <dbReference type="PROSITE" id="PS50075"/>
    </source>
</evidence>
<protein>
    <recommendedName>
        <fullName evidence="11">Polyketide synthase</fullName>
    </recommendedName>
</protein>
<gene>
    <name evidence="9" type="ORF">J7T54_002694</name>
</gene>
<dbReference type="GO" id="GO:0004312">
    <property type="term" value="F:fatty acid synthase activity"/>
    <property type="evidence" value="ECO:0007669"/>
    <property type="project" value="TreeGrafter"/>
</dbReference>
<sequence length="2124" mass="231234">MTNFNETNSFFEEESKTRTVERHRSKVALICGDDEATFFSLNQKSNQFARSLRQNGVRRGHVVAVALDRSVHLVAMLLAVMKTGATYVPIDPALPAQRVKMMIADAHPKLVITEDESPHLQDLEDTFCMTATHLATLSQEPHNLNLDVHPYDLVYIMYTSGSTGTPKGVEVTHGSVANLLLSMKREPECGERDRLLALTTVSFDMAVLELFLPLLCGGTVVLAQRHHQTDPRAIIELIAKHDVNMVQGTPAIWQMLLDSGWAGEPRLEKVLCGGEALSRTLADRLLACCDCMWNMYGPTEATVYACIWKVTKGHTIAVGSPITNCRLYILDEDMSPVPTGSLGELFIAGSGVAQGIELGDVEAAINRHDQVSATVVTVRDERLVAYYIRKHLGENQLDRVLRPWLKETLPSYMIPAFFVELQSFPVTINGKIDRRALPDPVTITSTRVVPLDVESLGYQIGKIWSEILGHDQFGNDDNFFEIGGDSLRLVRAQGKLEALLCQPVPITKLFEHYTIKSLANYLSDRGIEKNGPSPGEGTHYRPSNDDIAIVSMACRLPGGVNTPEEFWTLLDHGVDVITQVPQGRWENNSEGRHCRHGGFISSIHAYDASFFGISPREARRLDPAQYLMLEIAWEAFERAGYTPEQLLGSKTGVYVGTSNILAHVPLNSDAVQTTSQLDGYHATGSAGGTISGRISYHFGLEGPTMTIDTACSSSLVTTHLACRALQKGDCDIALSGGVSLMLNPGLHAEFSLLGGMSPDGRCRSFSSDTQGTGWSEGSAAVVLKRLSDAQRDGDKVHAVIRGTAVNHDGRSATLTTPNGSAQTRLIRATLKDADLQPVDIDYVEAHGTGTKLGDPIEATAIAEVFGPDRKTGDTFLGEITAGHIAGVMDLSGSCRLVAARGRLMQSLESDSLSMISLSASASEVENVILSLGLGGEVEIALYNSPTQTVISGDDEAANTVASHFATQGYKIKALTQGNAFHSRRMDAILDDYHAIVESLDLQAPKIDFVSSVEGGHVKPDRLLQADYWVRQVREPVRFAKGMMTLIDDGISSFLEIGPRPILSALGAACLPDGSGPVAWLPSLDRGRDPTNILSRSASSLHERGVKVHWRNYFSPYNCRRVELPTYAFDRAFLTRPEVTRPEVAKNKEDTLPGDCDSVYHLQYEMIWQQWAVPKARPSGVWGLFPTTSTATSWTKAVAESIRGTGMQLIPVQSIRDSEGLAGLIMMFDATSNDVDCSSLRDLIAEGLQTLQEAASSKFSLPPIVWITNHAVGTGVRIYDEGMNLAAAPLAGLIRTVSSEHPELSLRLIDITEPPGGDILVAILSRDDEPECVVRKASVLVPRMKRVTPIPKSLSKPEMIRQDGAVIITGGLGDLGMRVSRWLLTRHNVRDLVLVSRKGLQCPGSADFVAQLTALGARVTVAAGDVSKPSTLEDIIAMFNDNRPLRGVFHAAGVSDSGVLSAMTPDRFMTTLLPKAVGGWALHEATKHLDLDVFFLFSSISGVMGMPGLANYAASNVFLDALSHARRAQGLPATSVAFGTWAGEGMASKLSENTLANLDQFGLDFLTPREGFSLMEDSIMSERAVTVGAALDLYRLQTYLESQSRVPPYLGQLLGRGDGNGTSQPDLQVVLSGADPAHHPDIILRLVRDVVARALGFTWSEDVDVNRPLQEIGIDSLTAVQTRNHLATMTGLRLSVNILFHHKNLLDLSGFLLSELQSISASGSVESFGVETLGTSVKGDIASLDMETICKGCLDSSITFENMENGLKERPSAVFLTGGTGFVGAFILHDLLKKGIRVYALVRANDLDMARSRLTNALESYDLWKPAFTPLLEPITGDISKPFLGLDEDDFVNLASRIDAICHSGGLVDWMRPLEDYTGPNIISAHEVLRLASLGCPKSVHLISTISTLPKHMGFDLTEKDQEYGYGTSKYIAERLVSAARWRGAKTTVYRLPYVAASASTGHFRRDRGDFFHNFISGCLDVGVWPRVDADMSAVLPVDYLARTTVDIMTADLPKQGQDYDFRNSQAVSCTDFFTFMAKHLDGESNFVSFKKWKQLASAYGLAHPTNSLARISAVLDDYTEKTAHKIFKVLPGGEHTLGQDDYPVPPFDVQFASLYRGRIAAASQ</sequence>
<dbReference type="InterPro" id="IPR009081">
    <property type="entry name" value="PP-bd_ACP"/>
</dbReference>
<dbReference type="SMART" id="SM00825">
    <property type="entry name" value="PKS_KS"/>
    <property type="match status" value="1"/>
</dbReference>
<dbReference type="Proteomes" id="UP001055219">
    <property type="component" value="Unassembled WGS sequence"/>
</dbReference>